<dbReference type="InterPro" id="IPR027417">
    <property type="entry name" value="P-loop_NTPase"/>
</dbReference>
<evidence type="ECO:0000256" key="8">
    <source>
        <dbReference type="ARBA" id="ARBA00023065"/>
    </source>
</evidence>
<dbReference type="Pfam" id="PF00005">
    <property type="entry name" value="ABC_tran"/>
    <property type="match status" value="1"/>
</dbReference>
<comment type="similarity">
    <text evidence="1">Belongs to the ABC transporter superfamily.</text>
</comment>
<evidence type="ECO:0000256" key="7">
    <source>
        <dbReference type="ARBA" id="ARBA00023004"/>
    </source>
</evidence>
<name>A0A840BUF9_9HYPH</name>
<dbReference type="SMART" id="SM00382">
    <property type="entry name" value="AAA"/>
    <property type="match status" value="1"/>
</dbReference>
<gene>
    <name evidence="11" type="ORF">GGR16_001540</name>
</gene>
<dbReference type="InterPro" id="IPR050093">
    <property type="entry name" value="ABC_SmlMolc_Importer"/>
</dbReference>
<evidence type="ECO:0000256" key="1">
    <source>
        <dbReference type="ARBA" id="ARBA00005417"/>
    </source>
</evidence>
<dbReference type="GO" id="GO:0005524">
    <property type="term" value="F:ATP binding"/>
    <property type="evidence" value="ECO:0007669"/>
    <property type="project" value="UniProtKB-KW"/>
</dbReference>
<dbReference type="InterPro" id="IPR003593">
    <property type="entry name" value="AAA+_ATPase"/>
</dbReference>
<keyword evidence="8" id="KW-0406">Ion transport</keyword>
<sequence length="373" mass="40308">MSDSVMREPVRWPWREWGPRGTAGAAFPSSLSIEDVHQAYGEVAALSGVSLAADPGEIVGLLGHSGCGKTTLLRIAAGIERPTAGRVVLDGQEVAGPSAFVEPEARGVGLMFQDYALFPHLTNLRNVMFGLRRMPPAEAEKVARRALARVGLDRYAEDYPHMLSGGEQQRVALARAVAPRPGILLMDEPFSNLDRRMRDAIRDETVALMRETGATAIVVTHDPEEAMRIADRIVLMRGGKVEQIGTAEELYRRPQSLFAARFFCDFNELPGDVKAGRVMTPLGAFPAPREPEGPAVVCVRPQGIAVGPPGEGIPGRITMRCFLGEVDLLHISLDGLERPLQARLRNGGPFHEGQDVGVTIMPDEVLVFAAVGA</sequence>
<dbReference type="PANTHER" id="PTHR42781:SF4">
    <property type="entry name" value="SPERMIDINE_PUTRESCINE IMPORT ATP-BINDING PROTEIN POTA"/>
    <property type="match status" value="1"/>
</dbReference>
<dbReference type="InterPro" id="IPR017871">
    <property type="entry name" value="ABC_transporter-like_CS"/>
</dbReference>
<evidence type="ECO:0000259" key="10">
    <source>
        <dbReference type="PROSITE" id="PS50893"/>
    </source>
</evidence>
<dbReference type="AlphaFoldDB" id="A0A840BUF9"/>
<dbReference type="GO" id="GO:0015408">
    <property type="term" value="F:ABC-type ferric iron transporter activity"/>
    <property type="evidence" value="ECO:0007669"/>
    <property type="project" value="InterPro"/>
</dbReference>
<dbReference type="GO" id="GO:0015697">
    <property type="term" value="P:quaternary ammonium group transport"/>
    <property type="evidence" value="ECO:0007669"/>
    <property type="project" value="UniProtKB-ARBA"/>
</dbReference>
<keyword evidence="4" id="KW-0410">Iron transport</keyword>
<dbReference type="PANTHER" id="PTHR42781">
    <property type="entry name" value="SPERMIDINE/PUTRESCINE IMPORT ATP-BINDING PROTEIN POTA"/>
    <property type="match status" value="1"/>
</dbReference>
<dbReference type="InterPro" id="IPR008995">
    <property type="entry name" value="Mo/tungstate-bd_C_term_dom"/>
</dbReference>
<evidence type="ECO:0000256" key="2">
    <source>
        <dbReference type="ARBA" id="ARBA00022448"/>
    </source>
</evidence>
<dbReference type="RefSeq" id="WP_183316167.1">
    <property type="nucleotide sequence ID" value="NZ_JACIEN010000001.1"/>
</dbReference>
<keyword evidence="12" id="KW-1185">Reference proteome</keyword>
<proteinExistence type="inferred from homology"/>
<dbReference type="CDD" id="cd03259">
    <property type="entry name" value="ABC_Carb_Solutes_like"/>
    <property type="match status" value="1"/>
</dbReference>
<dbReference type="SUPFAM" id="SSF52540">
    <property type="entry name" value="P-loop containing nucleoside triphosphate hydrolases"/>
    <property type="match status" value="1"/>
</dbReference>
<dbReference type="FunFam" id="3.40.50.300:FF:000425">
    <property type="entry name" value="Probable ABC transporter, ATP-binding subunit"/>
    <property type="match status" value="1"/>
</dbReference>
<keyword evidence="2" id="KW-0813">Transport</keyword>
<keyword evidence="7" id="KW-0408">Iron</keyword>
<dbReference type="PROSITE" id="PS00211">
    <property type="entry name" value="ABC_TRANSPORTER_1"/>
    <property type="match status" value="1"/>
</dbReference>
<dbReference type="GO" id="GO:0043190">
    <property type="term" value="C:ATP-binding cassette (ABC) transporter complex"/>
    <property type="evidence" value="ECO:0007669"/>
    <property type="project" value="InterPro"/>
</dbReference>
<comment type="caution">
    <text evidence="11">The sequence shown here is derived from an EMBL/GenBank/DDBJ whole genome shotgun (WGS) entry which is preliminary data.</text>
</comment>
<evidence type="ECO:0000256" key="6">
    <source>
        <dbReference type="ARBA" id="ARBA00022840"/>
    </source>
</evidence>
<dbReference type="GO" id="GO:0016887">
    <property type="term" value="F:ATP hydrolysis activity"/>
    <property type="evidence" value="ECO:0007669"/>
    <property type="project" value="InterPro"/>
</dbReference>
<dbReference type="InterPro" id="IPR015853">
    <property type="entry name" value="ABC_transpr_FbpC"/>
</dbReference>
<dbReference type="InterPro" id="IPR013611">
    <property type="entry name" value="Transp-assoc_OB_typ2"/>
</dbReference>
<keyword evidence="5" id="KW-0547">Nucleotide-binding</keyword>
<reference evidence="11 12" key="1">
    <citation type="submission" date="2020-08" db="EMBL/GenBank/DDBJ databases">
        <title>Genomic Encyclopedia of Type Strains, Phase IV (KMG-IV): sequencing the most valuable type-strain genomes for metagenomic binning, comparative biology and taxonomic classification.</title>
        <authorList>
            <person name="Goeker M."/>
        </authorList>
    </citation>
    <scope>NUCLEOTIDE SEQUENCE [LARGE SCALE GENOMIC DNA]</scope>
    <source>
        <strain evidence="11 12">DSM 103737</strain>
    </source>
</reference>
<keyword evidence="3" id="KW-1003">Cell membrane</keyword>
<keyword evidence="6 11" id="KW-0067">ATP-binding</keyword>
<dbReference type="InterPro" id="IPR003439">
    <property type="entry name" value="ABC_transporter-like_ATP-bd"/>
</dbReference>
<dbReference type="EMBL" id="JACIEN010000001">
    <property type="protein sequence ID" value="MBB4016534.1"/>
    <property type="molecule type" value="Genomic_DNA"/>
</dbReference>
<evidence type="ECO:0000256" key="4">
    <source>
        <dbReference type="ARBA" id="ARBA00022496"/>
    </source>
</evidence>
<evidence type="ECO:0000313" key="11">
    <source>
        <dbReference type="EMBL" id="MBB4016534.1"/>
    </source>
</evidence>
<dbReference type="Proteomes" id="UP000577362">
    <property type="component" value="Unassembled WGS sequence"/>
</dbReference>
<feature type="domain" description="ABC transporter" evidence="10">
    <location>
        <begin position="31"/>
        <end position="263"/>
    </location>
</feature>
<accession>A0A840BUF9</accession>
<dbReference type="SUPFAM" id="SSF50331">
    <property type="entry name" value="MOP-like"/>
    <property type="match status" value="1"/>
</dbReference>
<evidence type="ECO:0000256" key="9">
    <source>
        <dbReference type="ARBA" id="ARBA00023136"/>
    </source>
</evidence>
<evidence type="ECO:0000256" key="3">
    <source>
        <dbReference type="ARBA" id="ARBA00022475"/>
    </source>
</evidence>
<dbReference type="Gene3D" id="3.40.50.300">
    <property type="entry name" value="P-loop containing nucleotide triphosphate hydrolases"/>
    <property type="match status" value="1"/>
</dbReference>
<keyword evidence="9" id="KW-0472">Membrane</keyword>
<dbReference type="Pfam" id="PF08402">
    <property type="entry name" value="TOBE_2"/>
    <property type="match status" value="1"/>
</dbReference>
<evidence type="ECO:0000256" key="5">
    <source>
        <dbReference type="ARBA" id="ARBA00022741"/>
    </source>
</evidence>
<dbReference type="PROSITE" id="PS50893">
    <property type="entry name" value="ABC_TRANSPORTER_2"/>
    <property type="match status" value="1"/>
</dbReference>
<evidence type="ECO:0000313" key="12">
    <source>
        <dbReference type="Proteomes" id="UP000577362"/>
    </source>
</evidence>
<organism evidence="11 12">
    <name type="scientific">Chelatococcus caeni</name>
    <dbReference type="NCBI Taxonomy" id="1348468"/>
    <lineage>
        <taxon>Bacteria</taxon>
        <taxon>Pseudomonadati</taxon>
        <taxon>Pseudomonadota</taxon>
        <taxon>Alphaproteobacteria</taxon>
        <taxon>Hyphomicrobiales</taxon>
        <taxon>Chelatococcaceae</taxon>
        <taxon>Chelatococcus</taxon>
    </lineage>
</organism>
<protein>
    <submittedName>
        <fullName evidence="11">Iron(III) transport system ATP-binding protein</fullName>
    </submittedName>
</protein>